<dbReference type="Pfam" id="PF07690">
    <property type="entry name" value="MFS_1"/>
    <property type="match status" value="1"/>
</dbReference>
<dbReference type="EMBL" id="MU853766">
    <property type="protein sequence ID" value="KAK3943346.1"/>
    <property type="molecule type" value="Genomic_DNA"/>
</dbReference>
<feature type="region of interest" description="Disordered" evidence="5">
    <location>
        <begin position="1"/>
        <end position="79"/>
    </location>
</feature>
<proteinExistence type="predicted"/>
<dbReference type="PROSITE" id="PS50850">
    <property type="entry name" value="MFS"/>
    <property type="match status" value="1"/>
</dbReference>
<sequence>MLRNLITVESGRPDRTPALPCAPARAVQRTYPGVPQRETSIELEQLRRKPSAPQPAQAPSAAGTPNDADVDLEMSRPQTPLNTSDLASMVQAHDGSDDGVEALQSIWDPHMNRYRFLAICLMNFTNGLNDSAPGALIPYMETHYNIGYALVSLIFVGNALGFITAALFIDGIRERLGRAKAFALSQLIQAGGYVILCSTAPFPAIPLGFFLVGFGMSLYLAMGNVFCGSLRNGTTALGIMHGSYGIGGTIGPLIATALVTVAKTIWSRYYFITLALALANAGLALWAYWGEDNEQNTNTNTNTNTVVVGEQEQLEGRVAPTRNALAGMLTAATSRVVLLGALFIFAYQGAEVSISGWVISFLIAARNGDPSSVGYVTAGFWAGITLGRFLLSSPAHRIGEKKFVYWVVAGAAVFELLVWLVPNVVGDAVAVAIVGLLLGPVYPCAAAVTMRGMSKHERVTGVGVISAFGSSGGAAAPFTTGILAQAVGTFVLHPIAIFLFAVMLGCWYGLPNKPKRTD</sequence>
<keyword evidence="2 6" id="KW-0812">Transmembrane</keyword>
<evidence type="ECO:0000256" key="6">
    <source>
        <dbReference type="SAM" id="Phobius"/>
    </source>
</evidence>
<feature type="transmembrane region" description="Helical" evidence="6">
    <location>
        <begin position="372"/>
        <end position="391"/>
    </location>
</feature>
<accession>A0AAN6NDS7</accession>
<dbReference type="InterPro" id="IPR051788">
    <property type="entry name" value="MFS_Transporter"/>
</dbReference>
<dbReference type="FunFam" id="1.20.1250.20:FF:000286">
    <property type="entry name" value="MFS efflux transporter"/>
    <property type="match status" value="1"/>
</dbReference>
<dbReference type="FunFam" id="1.20.1250.20:FF:000308">
    <property type="entry name" value="MFS efflux transporter"/>
    <property type="match status" value="1"/>
</dbReference>
<dbReference type="InterPro" id="IPR020846">
    <property type="entry name" value="MFS_dom"/>
</dbReference>
<feature type="transmembrane region" description="Helical" evidence="6">
    <location>
        <begin position="336"/>
        <end position="360"/>
    </location>
</feature>
<feature type="transmembrane region" description="Helical" evidence="6">
    <location>
        <begin position="268"/>
        <end position="289"/>
    </location>
</feature>
<dbReference type="AlphaFoldDB" id="A0AAN6NDS7"/>
<evidence type="ECO:0000256" key="3">
    <source>
        <dbReference type="ARBA" id="ARBA00022989"/>
    </source>
</evidence>
<feature type="transmembrane region" description="Helical" evidence="6">
    <location>
        <begin position="403"/>
        <end position="422"/>
    </location>
</feature>
<feature type="transmembrane region" description="Helical" evidence="6">
    <location>
        <begin position="462"/>
        <end position="484"/>
    </location>
</feature>
<comment type="caution">
    <text evidence="8">The sequence shown here is derived from an EMBL/GenBank/DDBJ whole genome shotgun (WGS) entry which is preliminary data.</text>
</comment>
<dbReference type="PANTHER" id="PTHR23514:SF6">
    <property type="entry name" value="MAJOR FACILITATOR SUPERFAMILY (MFS) PROFILE DOMAIN-CONTAINING PROTEIN"/>
    <property type="match status" value="1"/>
</dbReference>
<evidence type="ECO:0000313" key="9">
    <source>
        <dbReference type="Proteomes" id="UP001303473"/>
    </source>
</evidence>
<feature type="transmembrane region" description="Helical" evidence="6">
    <location>
        <begin position="208"/>
        <end position="230"/>
    </location>
</feature>
<dbReference type="PANTHER" id="PTHR23514">
    <property type="entry name" value="BYPASS OF STOP CODON PROTEIN 6"/>
    <property type="match status" value="1"/>
</dbReference>
<dbReference type="GO" id="GO:0016020">
    <property type="term" value="C:membrane"/>
    <property type="evidence" value="ECO:0007669"/>
    <property type="project" value="UniProtKB-SubCell"/>
</dbReference>
<keyword evidence="3 6" id="KW-1133">Transmembrane helix</keyword>
<keyword evidence="9" id="KW-1185">Reference proteome</keyword>
<reference evidence="9" key="1">
    <citation type="journal article" date="2023" name="Mol. Phylogenet. Evol.">
        <title>Genome-scale phylogeny and comparative genomics of the fungal order Sordariales.</title>
        <authorList>
            <person name="Hensen N."/>
            <person name="Bonometti L."/>
            <person name="Westerberg I."/>
            <person name="Brannstrom I.O."/>
            <person name="Guillou S."/>
            <person name="Cros-Aarteil S."/>
            <person name="Calhoun S."/>
            <person name="Haridas S."/>
            <person name="Kuo A."/>
            <person name="Mondo S."/>
            <person name="Pangilinan J."/>
            <person name="Riley R."/>
            <person name="LaButti K."/>
            <person name="Andreopoulos B."/>
            <person name="Lipzen A."/>
            <person name="Chen C."/>
            <person name="Yan M."/>
            <person name="Daum C."/>
            <person name="Ng V."/>
            <person name="Clum A."/>
            <person name="Steindorff A."/>
            <person name="Ohm R.A."/>
            <person name="Martin F."/>
            <person name="Silar P."/>
            <person name="Natvig D.O."/>
            <person name="Lalanne C."/>
            <person name="Gautier V."/>
            <person name="Ament-Velasquez S.L."/>
            <person name="Kruys A."/>
            <person name="Hutchinson M.I."/>
            <person name="Powell A.J."/>
            <person name="Barry K."/>
            <person name="Miller A.N."/>
            <person name="Grigoriev I.V."/>
            <person name="Debuchy R."/>
            <person name="Gladieux P."/>
            <person name="Hiltunen Thoren M."/>
            <person name="Johannesson H."/>
        </authorList>
    </citation>
    <scope>NUCLEOTIDE SEQUENCE [LARGE SCALE GENOMIC DNA]</scope>
    <source>
        <strain evidence="9">CBS 340.73</strain>
    </source>
</reference>
<feature type="domain" description="Major facilitator superfamily (MFS) profile" evidence="7">
    <location>
        <begin position="115"/>
        <end position="514"/>
    </location>
</feature>
<name>A0AAN6NDS7_9PEZI</name>
<gene>
    <name evidence="8" type="ORF">QBC46DRAFT_307378</name>
</gene>
<dbReference type="GO" id="GO:0022857">
    <property type="term" value="F:transmembrane transporter activity"/>
    <property type="evidence" value="ECO:0007669"/>
    <property type="project" value="InterPro"/>
</dbReference>
<feature type="transmembrane region" description="Helical" evidence="6">
    <location>
        <begin position="242"/>
        <end position="262"/>
    </location>
</feature>
<dbReference type="Proteomes" id="UP001303473">
    <property type="component" value="Unassembled WGS sequence"/>
</dbReference>
<feature type="transmembrane region" description="Helical" evidence="6">
    <location>
        <begin position="181"/>
        <end position="202"/>
    </location>
</feature>
<dbReference type="SUPFAM" id="SSF103473">
    <property type="entry name" value="MFS general substrate transporter"/>
    <property type="match status" value="1"/>
</dbReference>
<comment type="subcellular location">
    <subcellularLocation>
        <location evidence="1">Membrane</location>
        <topology evidence="1">Multi-pass membrane protein</topology>
    </subcellularLocation>
</comment>
<evidence type="ECO:0000256" key="5">
    <source>
        <dbReference type="SAM" id="MobiDB-lite"/>
    </source>
</evidence>
<protein>
    <submittedName>
        <fullName evidence="8">Mfs efflux protein</fullName>
    </submittedName>
</protein>
<evidence type="ECO:0000256" key="2">
    <source>
        <dbReference type="ARBA" id="ARBA00022692"/>
    </source>
</evidence>
<dbReference type="InterPro" id="IPR036259">
    <property type="entry name" value="MFS_trans_sf"/>
</dbReference>
<keyword evidence="4 6" id="KW-0472">Membrane</keyword>
<feature type="transmembrane region" description="Helical" evidence="6">
    <location>
        <begin position="146"/>
        <end position="169"/>
    </location>
</feature>
<feature type="transmembrane region" description="Helical" evidence="6">
    <location>
        <begin position="490"/>
        <end position="510"/>
    </location>
</feature>
<feature type="transmembrane region" description="Helical" evidence="6">
    <location>
        <begin position="428"/>
        <end position="450"/>
    </location>
</feature>
<evidence type="ECO:0000313" key="8">
    <source>
        <dbReference type="EMBL" id="KAK3943346.1"/>
    </source>
</evidence>
<dbReference type="InterPro" id="IPR011701">
    <property type="entry name" value="MFS"/>
</dbReference>
<dbReference type="Gene3D" id="1.20.1250.20">
    <property type="entry name" value="MFS general substrate transporter like domains"/>
    <property type="match status" value="2"/>
</dbReference>
<organism evidence="8 9">
    <name type="scientific">Diplogelasinospora grovesii</name>
    <dbReference type="NCBI Taxonomy" id="303347"/>
    <lineage>
        <taxon>Eukaryota</taxon>
        <taxon>Fungi</taxon>
        <taxon>Dikarya</taxon>
        <taxon>Ascomycota</taxon>
        <taxon>Pezizomycotina</taxon>
        <taxon>Sordariomycetes</taxon>
        <taxon>Sordariomycetidae</taxon>
        <taxon>Sordariales</taxon>
        <taxon>Diplogelasinosporaceae</taxon>
        <taxon>Diplogelasinospora</taxon>
    </lineage>
</organism>
<evidence type="ECO:0000256" key="4">
    <source>
        <dbReference type="ARBA" id="ARBA00023136"/>
    </source>
</evidence>
<evidence type="ECO:0000259" key="7">
    <source>
        <dbReference type="PROSITE" id="PS50850"/>
    </source>
</evidence>
<evidence type="ECO:0000256" key="1">
    <source>
        <dbReference type="ARBA" id="ARBA00004141"/>
    </source>
</evidence>